<evidence type="ECO:0000313" key="5">
    <source>
        <dbReference type="EMBL" id="CAB4691516.1"/>
    </source>
</evidence>
<gene>
    <name evidence="3" type="ORF">UFOPK1773_00293</name>
    <name evidence="4" type="ORF">UFOPK2288_00343</name>
    <name evidence="5" type="ORF">UFOPK2589_00304</name>
    <name evidence="6" type="ORF">UFOPK2931_00353</name>
    <name evidence="7" type="ORF">UFOPK3056_00091</name>
    <name evidence="8" type="ORF">UFOPK3287_00350</name>
    <name evidence="9" type="ORF">UFOPK3558_00190</name>
    <name evidence="10" type="ORF">UFOPK3916_00251</name>
    <name evidence="11" type="ORF">UFOPK4074_00035</name>
    <name evidence="12" type="ORF">UFOPK4372_00165</name>
</gene>
<dbReference type="SUPFAM" id="SSF51735">
    <property type="entry name" value="NAD(P)-binding Rossmann-fold domains"/>
    <property type="match status" value="1"/>
</dbReference>
<dbReference type="EMBL" id="CAEZWS010000011">
    <property type="protein sequence ID" value="CAB4659520.1"/>
    <property type="molecule type" value="Genomic_DNA"/>
</dbReference>
<dbReference type="EMBL" id="CAEZXT010000010">
    <property type="protein sequence ID" value="CAB4691516.1"/>
    <property type="molecule type" value="Genomic_DNA"/>
</dbReference>
<keyword evidence="2" id="KW-0560">Oxidoreductase</keyword>
<evidence type="ECO:0000313" key="10">
    <source>
        <dbReference type="EMBL" id="CAB4969460.1"/>
    </source>
</evidence>
<evidence type="ECO:0000313" key="4">
    <source>
        <dbReference type="EMBL" id="CAB4659520.1"/>
    </source>
</evidence>
<evidence type="ECO:0000313" key="3">
    <source>
        <dbReference type="EMBL" id="CAB4583116.1"/>
    </source>
</evidence>
<dbReference type="EMBL" id="CAFAAR010000004">
    <property type="protein sequence ID" value="CAB4794628.1"/>
    <property type="molecule type" value="Genomic_DNA"/>
</dbReference>
<dbReference type="Pfam" id="PF13561">
    <property type="entry name" value="adh_short_C2"/>
    <property type="match status" value="1"/>
</dbReference>
<evidence type="ECO:0000313" key="7">
    <source>
        <dbReference type="EMBL" id="CAB4794628.1"/>
    </source>
</evidence>
<dbReference type="AlphaFoldDB" id="A0A6J6F3L1"/>
<comment type="similarity">
    <text evidence="1">Belongs to the short-chain dehydrogenases/reductases (SDR) family.</text>
</comment>
<dbReference type="InterPro" id="IPR002347">
    <property type="entry name" value="SDR_fam"/>
</dbReference>
<reference evidence="3" key="1">
    <citation type="submission" date="2020-05" db="EMBL/GenBank/DDBJ databases">
        <authorList>
            <person name="Chiriac C."/>
            <person name="Salcher M."/>
            <person name="Ghai R."/>
            <person name="Kavagutti S V."/>
        </authorList>
    </citation>
    <scope>NUCLEOTIDE SEQUENCE</scope>
</reference>
<dbReference type="PANTHER" id="PTHR43477:SF1">
    <property type="entry name" value="DIHYDROANTICAPSIN 7-DEHYDROGENASE"/>
    <property type="match status" value="1"/>
</dbReference>
<evidence type="ECO:0000313" key="11">
    <source>
        <dbReference type="EMBL" id="CAB5001643.1"/>
    </source>
</evidence>
<dbReference type="GO" id="GO:0016491">
    <property type="term" value="F:oxidoreductase activity"/>
    <property type="evidence" value="ECO:0007669"/>
    <property type="project" value="UniProtKB-KW"/>
</dbReference>
<evidence type="ECO:0000313" key="9">
    <source>
        <dbReference type="EMBL" id="CAB4892372.1"/>
    </source>
</evidence>
<accession>A0A6J6F3L1</accession>
<evidence type="ECO:0000256" key="2">
    <source>
        <dbReference type="ARBA" id="ARBA00023002"/>
    </source>
</evidence>
<proteinExistence type="inferred from homology"/>
<protein>
    <submittedName>
        <fullName evidence="3">Unannotated protein</fullName>
    </submittedName>
</protein>
<evidence type="ECO:0000313" key="8">
    <source>
        <dbReference type="EMBL" id="CAB4848575.1"/>
    </source>
</evidence>
<dbReference type="EMBL" id="CAFBMI010000008">
    <property type="protein sequence ID" value="CAB4892372.1"/>
    <property type="molecule type" value="Genomic_DNA"/>
</dbReference>
<dbReference type="EMBL" id="CAEZZZ010000010">
    <property type="protein sequence ID" value="CAB4774672.1"/>
    <property type="molecule type" value="Genomic_DNA"/>
</dbReference>
<evidence type="ECO:0000313" key="6">
    <source>
        <dbReference type="EMBL" id="CAB4774672.1"/>
    </source>
</evidence>
<dbReference type="CDD" id="cd05233">
    <property type="entry name" value="SDR_c"/>
    <property type="match status" value="1"/>
</dbReference>
<dbReference type="InterPro" id="IPR036291">
    <property type="entry name" value="NAD(P)-bd_dom_sf"/>
</dbReference>
<dbReference type="InterPro" id="IPR020904">
    <property type="entry name" value="Sc_DH/Rdtase_CS"/>
</dbReference>
<organism evidence="3">
    <name type="scientific">freshwater metagenome</name>
    <dbReference type="NCBI Taxonomy" id="449393"/>
    <lineage>
        <taxon>unclassified sequences</taxon>
        <taxon>metagenomes</taxon>
        <taxon>ecological metagenomes</taxon>
    </lineage>
</organism>
<dbReference type="InterPro" id="IPR051122">
    <property type="entry name" value="SDR_DHRS6-like"/>
</dbReference>
<dbReference type="EMBL" id="CAFBJH010000012">
    <property type="protein sequence ID" value="CAB4848575.1"/>
    <property type="molecule type" value="Genomic_DNA"/>
</dbReference>
<dbReference type="EMBL" id="CAFBOE010000009">
    <property type="protein sequence ID" value="CAB4969460.1"/>
    <property type="molecule type" value="Genomic_DNA"/>
</dbReference>
<evidence type="ECO:0000313" key="12">
    <source>
        <dbReference type="EMBL" id="CAB5070160.1"/>
    </source>
</evidence>
<dbReference type="Gene3D" id="3.40.50.720">
    <property type="entry name" value="NAD(P)-binding Rossmann-like Domain"/>
    <property type="match status" value="1"/>
</dbReference>
<dbReference type="PRINTS" id="PR00081">
    <property type="entry name" value="GDHRDH"/>
</dbReference>
<dbReference type="EMBL" id="CAFBPG010000002">
    <property type="protein sequence ID" value="CAB5001643.1"/>
    <property type="molecule type" value="Genomic_DNA"/>
</dbReference>
<sequence length="234" mass="24748">MSSSSKRLLLFGANGALGAPTAKAFRSHGWKVFTVVRTATNAPDEIVLPLSESKKFAEISAEGGFESVVFAQGINMNGTVMTTTAADMDRLFQANVGFVIEHVQFLMGKDLIPKKGKIVIMSSLAEVFTRKEKMAYSVTKAAVGGLVRSLSVDLGRSHQILVNGILPGVVDTPMSRTGLTPDQMANVLEATPVGSLVLPEDVGNSVYLLGSDLNTGISGQSLLVDNAFSVTFLP</sequence>
<dbReference type="EMBL" id="CAEZUA010000010">
    <property type="protein sequence ID" value="CAB4583116.1"/>
    <property type="molecule type" value="Genomic_DNA"/>
</dbReference>
<name>A0A6J6F3L1_9ZZZZ</name>
<dbReference type="PANTHER" id="PTHR43477">
    <property type="entry name" value="DIHYDROANTICAPSIN 7-DEHYDROGENASE"/>
    <property type="match status" value="1"/>
</dbReference>
<dbReference type="EMBL" id="CAFBQZ010000005">
    <property type="protein sequence ID" value="CAB5070160.1"/>
    <property type="molecule type" value="Genomic_DNA"/>
</dbReference>
<dbReference type="PROSITE" id="PS00061">
    <property type="entry name" value="ADH_SHORT"/>
    <property type="match status" value="1"/>
</dbReference>
<evidence type="ECO:0000256" key="1">
    <source>
        <dbReference type="ARBA" id="ARBA00006484"/>
    </source>
</evidence>